<dbReference type="InterPro" id="IPR027396">
    <property type="entry name" value="DsrEFH-like"/>
</dbReference>
<dbReference type="GO" id="GO:0002143">
    <property type="term" value="P:tRNA wobble position uridine thiolation"/>
    <property type="evidence" value="ECO:0007669"/>
    <property type="project" value="TreeGrafter"/>
</dbReference>
<proteinExistence type="inferred from homology"/>
<evidence type="ECO:0000256" key="2">
    <source>
        <dbReference type="ARBA" id="ARBA00007067"/>
    </source>
</evidence>
<dbReference type="EC" id="2.8.1.-" evidence="5"/>
<dbReference type="InterPro" id="IPR003787">
    <property type="entry name" value="Sulphur_relay_DsrE/F-like"/>
</dbReference>
<sequence>MKYAILVRSAPAVSQAPTTAVHFARAAMAAGHEIVRIFFYQAGVLNALNTLCPAQDDALLPKAWHELAESGTELMVCAASAARHGVLSADEAKRYGHPHPTLDEAHFVVGGLGSWVEAVQLVDRVLVFGDGR</sequence>
<comment type="subcellular location">
    <subcellularLocation>
        <location evidence="1">Cytoplasm</location>
    </subcellularLocation>
</comment>
<accession>A0AB39UY58</accession>
<evidence type="ECO:0000256" key="1">
    <source>
        <dbReference type="ARBA" id="ARBA00004496"/>
    </source>
</evidence>
<evidence type="ECO:0000313" key="5">
    <source>
        <dbReference type="EMBL" id="XDT72948.1"/>
    </source>
</evidence>
<dbReference type="SUPFAM" id="SSF75169">
    <property type="entry name" value="DsrEFH-like"/>
    <property type="match status" value="1"/>
</dbReference>
<dbReference type="AlphaFoldDB" id="A0AB39UY58"/>
<evidence type="ECO:0000256" key="4">
    <source>
        <dbReference type="ARBA" id="ARBA00022679"/>
    </source>
</evidence>
<evidence type="ECO:0000256" key="3">
    <source>
        <dbReference type="ARBA" id="ARBA00022490"/>
    </source>
</evidence>
<dbReference type="GO" id="GO:0016783">
    <property type="term" value="F:sulfurtransferase activity"/>
    <property type="evidence" value="ECO:0007669"/>
    <property type="project" value="InterPro"/>
</dbReference>
<dbReference type="EMBL" id="CP154858">
    <property type="protein sequence ID" value="XDT72948.1"/>
    <property type="molecule type" value="Genomic_DNA"/>
</dbReference>
<organism evidence="5">
    <name type="scientific">Thermohahella caldifontis</name>
    <dbReference type="NCBI Taxonomy" id="3142973"/>
    <lineage>
        <taxon>Bacteria</taxon>
        <taxon>Pseudomonadati</taxon>
        <taxon>Pseudomonadota</taxon>
        <taxon>Gammaproteobacteria</taxon>
        <taxon>Oceanospirillales</taxon>
        <taxon>Hahellaceae</taxon>
        <taxon>Thermohahella</taxon>
    </lineage>
</organism>
<dbReference type="Pfam" id="PF02635">
    <property type="entry name" value="DsrE"/>
    <property type="match status" value="1"/>
</dbReference>
<comment type="similarity">
    <text evidence="2">Belongs to the DsrE/TusD family.</text>
</comment>
<dbReference type="RefSeq" id="WP_369601949.1">
    <property type="nucleotide sequence ID" value="NZ_CP154858.1"/>
</dbReference>
<dbReference type="Gene3D" id="3.40.1260.10">
    <property type="entry name" value="DsrEFH-like"/>
    <property type="match status" value="1"/>
</dbReference>
<dbReference type="GO" id="GO:0097163">
    <property type="term" value="F:sulfur carrier activity"/>
    <property type="evidence" value="ECO:0007669"/>
    <property type="project" value="TreeGrafter"/>
</dbReference>
<dbReference type="PANTHER" id="PTHR34874">
    <property type="entry name" value="PROTEIN YCHN"/>
    <property type="match status" value="1"/>
</dbReference>
<keyword evidence="4 5" id="KW-0808">Transferase</keyword>
<dbReference type="NCBIfam" id="NF001237">
    <property type="entry name" value="PRK00207.1"/>
    <property type="match status" value="1"/>
</dbReference>
<dbReference type="KEGG" id="tcd:AAIA72_02875"/>
<protein>
    <submittedName>
        <fullName evidence="5">Sulfurtransferase complex subunit TusD</fullName>
        <ecNumber evidence="5">2.8.1.-</ecNumber>
    </submittedName>
</protein>
<dbReference type="NCBIfam" id="TIGR03012">
    <property type="entry name" value="sulf_tusD_dsrE"/>
    <property type="match status" value="1"/>
</dbReference>
<reference evidence="5" key="1">
    <citation type="submission" date="2024-05" db="EMBL/GenBank/DDBJ databases">
        <title>Genome sequencing of novel strain.</title>
        <authorList>
            <person name="Ganbat D."/>
            <person name="Ganbat S."/>
            <person name="Lee S.-J."/>
        </authorList>
    </citation>
    <scope>NUCLEOTIDE SEQUENCE</scope>
    <source>
        <strain evidence="5">SMD15-11</strain>
    </source>
</reference>
<dbReference type="InterPro" id="IPR017463">
    <property type="entry name" value="Sulphur_relay_TusD/DsrE"/>
</dbReference>
<gene>
    <name evidence="5" type="primary">tusD</name>
    <name evidence="5" type="ORF">AAIA72_02875</name>
</gene>
<dbReference type="PANTHER" id="PTHR34874:SF3">
    <property type="entry name" value="SULFURTRANSFERASE TUSD"/>
    <property type="match status" value="1"/>
</dbReference>
<dbReference type="GO" id="GO:1990228">
    <property type="term" value="C:sulfurtransferase complex"/>
    <property type="evidence" value="ECO:0007669"/>
    <property type="project" value="TreeGrafter"/>
</dbReference>
<keyword evidence="3" id="KW-0963">Cytoplasm</keyword>
<name>A0AB39UY58_9GAMM</name>